<dbReference type="Ensembl" id="ENSMMST00000017061.1">
    <property type="protein sequence ID" value="ENSMMSP00000015462.1"/>
    <property type="gene ID" value="ENSMMSG00000011755.1"/>
</dbReference>
<name>A0A8C6DK77_MOSMO</name>
<feature type="region of interest" description="Disordered" evidence="1">
    <location>
        <begin position="1"/>
        <end position="51"/>
    </location>
</feature>
<organism evidence="2 3">
    <name type="scientific">Moschus moschiferus</name>
    <name type="common">Siberian musk deer</name>
    <name type="synonym">Moschus sibiricus</name>
    <dbReference type="NCBI Taxonomy" id="68415"/>
    <lineage>
        <taxon>Eukaryota</taxon>
        <taxon>Metazoa</taxon>
        <taxon>Chordata</taxon>
        <taxon>Craniata</taxon>
        <taxon>Vertebrata</taxon>
        <taxon>Euteleostomi</taxon>
        <taxon>Mammalia</taxon>
        <taxon>Eutheria</taxon>
        <taxon>Laurasiatheria</taxon>
        <taxon>Artiodactyla</taxon>
        <taxon>Ruminantia</taxon>
        <taxon>Pecora</taxon>
        <taxon>Moschidae</taxon>
        <taxon>Moschus</taxon>
    </lineage>
</organism>
<proteinExistence type="predicted"/>
<reference evidence="2" key="1">
    <citation type="submission" date="2025-08" db="UniProtKB">
        <authorList>
            <consortium name="Ensembl"/>
        </authorList>
    </citation>
    <scope>IDENTIFICATION</scope>
</reference>
<feature type="compositionally biased region" description="Low complexity" evidence="1">
    <location>
        <begin position="1"/>
        <end position="13"/>
    </location>
</feature>
<evidence type="ECO:0000313" key="2">
    <source>
        <dbReference type="Ensembl" id="ENSMMSP00000015462.1"/>
    </source>
</evidence>
<accession>A0A8C6DK77</accession>
<evidence type="ECO:0000256" key="1">
    <source>
        <dbReference type="SAM" id="MobiDB-lite"/>
    </source>
</evidence>
<evidence type="ECO:0000313" key="3">
    <source>
        <dbReference type="Proteomes" id="UP000694544"/>
    </source>
</evidence>
<dbReference type="Proteomes" id="UP000694544">
    <property type="component" value="Unplaced"/>
</dbReference>
<dbReference type="GeneTree" id="ENSGT00940000154595"/>
<reference evidence="2" key="2">
    <citation type="submission" date="2025-09" db="UniProtKB">
        <authorList>
            <consortium name="Ensembl"/>
        </authorList>
    </citation>
    <scope>IDENTIFICATION</scope>
</reference>
<protein>
    <submittedName>
        <fullName evidence="2">Uncharacterized protein</fullName>
    </submittedName>
</protein>
<dbReference type="AlphaFoldDB" id="A0A8C6DK77"/>
<sequence>MAARVEAVAKVAATEPKMEEESGAPGMPRSKCAAGLTGEGKQPALNEKRKEKNIKREAVAFSHMPIQLKDRAFITDIPFDVKWQSHKDLVKEKGGLACCDSWGRKESVMTERLN</sequence>
<keyword evidence="3" id="KW-1185">Reference proteome</keyword>